<feature type="coiled-coil region" evidence="1">
    <location>
        <begin position="25"/>
        <end position="52"/>
    </location>
</feature>
<evidence type="ECO:0000256" key="1">
    <source>
        <dbReference type="SAM" id="Coils"/>
    </source>
</evidence>
<keyword evidence="1" id="KW-0175">Coiled coil</keyword>
<gene>
    <name evidence="3" type="ORF">CR155_15610</name>
</gene>
<evidence type="ECO:0000313" key="3">
    <source>
        <dbReference type="EMBL" id="PLC52975.1"/>
    </source>
</evidence>
<reference evidence="3 4" key="1">
    <citation type="submission" date="2017-10" db="EMBL/GenBank/DDBJ databases">
        <title>Two draft genome sequences of Pusillimonas sp. strains isolated from a nitrate- and radionuclide-contaminated groundwater in Russia.</title>
        <authorList>
            <person name="Grouzdev D.S."/>
            <person name="Tourova T.P."/>
            <person name="Goeva M.A."/>
            <person name="Babich T.L."/>
            <person name="Sokolova D.S."/>
            <person name="Abdullin R."/>
            <person name="Poltaraus A.B."/>
            <person name="Toshchakov S.V."/>
            <person name="Nazina T.N."/>
        </authorList>
    </citation>
    <scope>NUCLEOTIDE SEQUENCE [LARGE SCALE GENOMIC DNA]</scope>
    <source>
        <strain evidence="3 4">JR1/69-2-13</strain>
    </source>
</reference>
<feature type="transmembrane region" description="Helical" evidence="2">
    <location>
        <begin position="116"/>
        <end position="143"/>
    </location>
</feature>
<dbReference type="OrthoDB" id="8687372at2"/>
<comment type="caution">
    <text evidence="3">The sequence shown here is derived from an EMBL/GenBank/DDBJ whole genome shotgun (WGS) entry which is preliminary data.</text>
</comment>
<sequence>MESHSNSSGARTKLDLLYHEVLGEVAGLVARLESATQSLDAVQKQMQSMGEAQQVLPDQLGRQLTATMEAAAKPINQQAQHAIQAMLGGTSNQLNQLSRDAAQYASIAHRSARRMAIIALAVGGTAGILGGLLAGLALGQVLIS</sequence>
<proteinExistence type="predicted"/>
<protein>
    <submittedName>
        <fullName evidence="3">Uncharacterized protein</fullName>
    </submittedName>
</protein>
<evidence type="ECO:0000313" key="4">
    <source>
        <dbReference type="Proteomes" id="UP000234328"/>
    </source>
</evidence>
<keyword evidence="4" id="KW-1185">Reference proteome</keyword>
<dbReference type="AlphaFoldDB" id="A0A2N4UD80"/>
<name>A0A2N4UD80_9BURK</name>
<keyword evidence="2" id="KW-0812">Transmembrane</keyword>
<organism evidence="3 4">
    <name type="scientific">Pollutimonas nitritireducens</name>
    <dbReference type="NCBI Taxonomy" id="2045209"/>
    <lineage>
        <taxon>Bacteria</taxon>
        <taxon>Pseudomonadati</taxon>
        <taxon>Pseudomonadota</taxon>
        <taxon>Betaproteobacteria</taxon>
        <taxon>Burkholderiales</taxon>
        <taxon>Alcaligenaceae</taxon>
        <taxon>Pollutimonas</taxon>
    </lineage>
</organism>
<keyword evidence="2" id="KW-0472">Membrane</keyword>
<accession>A0A2N4UD80</accession>
<keyword evidence="2" id="KW-1133">Transmembrane helix</keyword>
<dbReference type="EMBL" id="PDNV01000010">
    <property type="protein sequence ID" value="PLC52975.1"/>
    <property type="molecule type" value="Genomic_DNA"/>
</dbReference>
<evidence type="ECO:0000256" key="2">
    <source>
        <dbReference type="SAM" id="Phobius"/>
    </source>
</evidence>
<dbReference type="RefSeq" id="WP_102071106.1">
    <property type="nucleotide sequence ID" value="NZ_PDNV01000010.1"/>
</dbReference>
<dbReference type="Proteomes" id="UP000234328">
    <property type="component" value="Unassembled WGS sequence"/>
</dbReference>